<comment type="caution">
    <text evidence="4">The sequence shown here is derived from an EMBL/GenBank/DDBJ whole genome shotgun (WGS) entry which is preliminary data.</text>
</comment>
<gene>
    <name evidence="4" type="ORF">GCM10011391_15760</name>
</gene>
<reference evidence="4" key="2">
    <citation type="submission" date="2020-09" db="EMBL/GenBank/DDBJ databases">
        <authorList>
            <person name="Sun Q."/>
            <person name="Zhou Y."/>
        </authorList>
    </citation>
    <scope>NUCLEOTIDE SEQUENCE</scope>
    <source>
        <strain evidence="4">CGMCC 1.15371</strain>
    </source>
</reference>
<reference evidence="4" key="1">
    <citation type="journal article" date="2014" name="Int. J. Syst. Evol. Microbiol.">
        <title>Complete genome sequence of Corynebacterium casei LMG S-19264T (=DSM 44701T), isolated from a smear-ripened cheese.</title>
        <authorList>
            <consortium name="US DOE Joint Genome Institute (JGI-PGF)"/>
            <person name="Walter F."/>
            <person name="Albersmeier A."/>
            <person name="Kalinowski J."/>
            <person name="Ruckert C."/>
        </authorList>
    </citation>
    <scope>NUCLEOTIDE SEQUENCE</scope>
    <source>
        <strain evidence="4">CGMCC 1.15371</strain>
    </source>
</reference>
<dbReference type="Pfam" id="PF01882">
    <property type="entry name" value="DUF58"/>
    <property type="match status" value="1"/>
</dbReference>
<feature type="transmembrane region" description="Helical" evidence="2">
    <location>
        <begin position="12"/>
        <end position="30"/>
    </location>
</feature>
<dbReference type="AlphaFoldDB" id="A0A8J2YGT5"/>
<evidence type="ECO:0000313" key="4">
    <source>
        <dbReference type="EMBL" id="GGE37783.1"/>
    </source>
</evidence>
<evidence type="ECO:0000256" key="2">
    <source>
        <dbReference type="SAM" id="Phobius"/>
    </source>
</evidence>
<organism evidence="4 5">
    <name type="scientific">Pullulanibacillus camelliae</name>
    <dbReference type="NCBI Taxonomy" id="1707096"/>
    <lineage>
        <taxon>Bacteria</taxon>
        <taxon>Bacillati</taxon>
        <taxon>Bacillota</taxon>
        <taxon>Bacilli</taxon>
        <taxon>Bacillales</taxon>
        <taxon>Sporolactobacillaceae</taxon>
        <taxon>Pullulanibacillus</taxon>
    </lineage>
</organism>
<keyword evidence="2" id="KW-0812">Transmembrane</keyword>
<feature type="domain" description="DUF58" evidence="3">
    <location>
        <begin position="209"/>
        <end position="324"/>
    </location>
</feature>
<feature type="transmembrane region" description="Helical" evidence="2">
    <location>
        <begin position="36"/>
        <end position="53"/>
    </location>
</feature>
<accession>A0A8J2YGT5</accession>
<dbReference type="PANTHER" id="PTHR34351:SF2">
    <property type="entry name" value="DUF58 DOMAIN-CONTAINING PROTEIN"/>
    <property type="match status" value="1"/>
</dbReference>
<protein>
    <recommendedName>
        <fullName evidence="3">DUF58 domain-containing protein</fullName>
    </recommendedName>
</protein>
<dbReference type="InterPro" id="IPR002881">
    <property type="entry name" value="DUF58"/>
</dbReference>
<evidence type="ECO:0000313" key="5">
    <source>
        <dbReference type="Proteomes" id="UP000628775"/>
    </source>
</evidence>
<sequence>MVWRATPIQSAIIETFTIIGAAVLLASLIFTQTLLFFAGAFFLVLGVYPRLYLKHMVRHLGFFSEKEKIRLSVGETGQLQLVFGNKSWIPVVNGKIEFLLSQDVEVTNIEGESPYQTPLFIPAKQVVRYPIECLAKARGVVRMRNLKLIIHDPLRLASITLSSDFVKKEIIIYPQAKVIGGTQHLQLPIEGRYPRQSALFEDRAAPVGTRDYVPSDSIRNVHWKASARTGQLQTKLFDKTLGMTWTIVTVLDLYVQKGDRENLEEELARVARLCYLAEKQGVDFEILVNTRTIGQGQLMRLPLGQGRMQLLKAMDFLAHIHTNQMKIKPAVLFGEIDRERSQKRIIILIDHTDDPSKMHFVSKWLKQGMTVLKLTPQGDLTPMGRGGRWDAQQANEGY</sequence>
<dbReference type="EMBL" id="BMIR01000006">
    <property type="protein sequence ID" value="GGE37783.1"/>
    <property type="molecule type" value="Genomic_DNA"/>
</dbReference>
<dbReference type="RefSeq" id="WP_188691797.1">
    <property type="nucleotide sequence ID" value="NZ_BMIR01000006.1"/>
</dbReference>
<name>A0A8J2YGT5_9BACL</name>
<feature type="region of interest" description="Disordered" evidence="1">
    <location>
        <begin position="377"/>
        <end position="398"/>
    </location>
</feature>
<keyword evidence="2" id="KW-1133">Transmembrane helix</keyword>
<dbReference type="Proteomes" id="UP000628775">
    <property type="component" value="Unassembled WGS sequence"/>
</dbReference>
<evidence type="ECO:0000259" key="3">
    <source>
        <dbReference type="Pfam" id="PF01882"/>
    </source>
</evidence>
<dbReference type="PANTHER" id="PTHR34351">
    <property type="entry name" value="SLR1927 PROTEIN-RELATED"/>
    <property type="match status" value="1"/>
</dbReference>
<proteinExistence type="predicted"/>
<keyword evidence="2" id="KW-0472">Membrane</keyword>
<evidence type="ECO:0000256" key="1">
    <source>
        <dbReference type="SAM" id="MobiDB-lite"/>
    </source>
</evidence>
<keyword evidence="5" id="KW-1185">Reference proteome</keyword>